<dbReference type="EMBL" id="VIWP01000018">
    <property type="protein sequence ID" value="TWF43912.1"/>
    <property type="molecule type" value="Genomic_DNA"/>
</dbReference>
<dbReference type="AlphaFoldDB" id="A0A561Q0N4"/>
<accession>A0A561Q0N4</accession>
<organism evidence="2 3">
    <name type="scientific">Neorhizobium alkalisoli</name>
    <dbReference type="NCBI Taxonomy" id="528178"/>
    <lineage>
        <taxon>Bacteria</taxon>
        <taxon>Pseudomonadati</taxon>
        <taxon>Pseudomonadota</taxon>
        <taxon>Alphaproteobacteria</taxon>
        <taxon>Hyphomicrobiales</taxon>
        <taxon>Rhizobiaceae</taxon>
        <taxon>Rhizobium/Agrobacterium group</taxon>
        <taxon>Neorhizobium</taxon>
    </lineage>
</organism>
<dbReference type="InterPro" id="IPR036188">
    <property type="entry name" value="FAD/NAD-bd_sf"/>
</dbReference>
<dbReference type="SUPFAM" id="SSF51905">
    <property type="entry name" value="FAD/NAD(P)-binding domain"/>
    <property type="match status" value="1"/>
</dbReference>
<dbReference type="Gene3D" id="3.40.50.720">
    <property type="entry name" value="NAD(P)-binding Rossmann-like Domain"/>
    <property type="match status" value="1"/>
</dbReference>
<name>A0A561Q0N4_9HYPH</name>
<dbReference type="InterPro" id="IPR038732">
    <property type="entry name" value="HpyO/CreE_NAD-binding"/>
</dbReference>
<dbReference type="Proteomes" id="UP000320653">
    <property type="component" value="Unassembled WGS sequence"/>
</dbReference>
<gene>
    <name evidence="2" type="ORF">FHW37_11864</name>
</gene>
<evidence type="ECO:0000259" key="1">
    <source>
        <dbReference type="Pfam" id="PF13454"/>
    </source>
</evidence>
<dbReference type="InterPro" id="IPR052189">
    <property type="entry name" value="L-asp_N-monooxygenase_NS-form"/>
</dbReference>
<proteinExistence type="predicted"/>
<dbReference type="PANTHER" id="PTHR40254:SF1">
    <property type="entry name" value="BLR0577 PROTEIN"/>
    <property type="match status" value="1"/>
</dbReference>
<dbReference type="OrthoDB" id="6309046at2"/>
<feature type="domain" description="FAD-dependent urate hydroxylase HpyO/Asp monooxygenase CreE-like FAD/NAD(P)-binding" evidence="1">
    <location>
        <begin position="6"/>
        <end position="102"/>
    </location>
</feature>
<dbReference type="Pfam" id="PF13454">
    <property type="entry name" value="NAD_binding_9"/>
    <property type="match status" value="1"/>
</dbReference>
<evidence type="ECO:0000313" key="3">
    <source>
        <dbReference type="Proteomes" id="UP000320653"/>
    </source>
</evidence>
<reference evidence="2 3" key="1">
    <citation type="submission" date="2019-06" db="EMBL/GenBank/DDBJ databases">
        <title>Sorghum-associated microbial communities from plants grown in Nebraska, USA.</title>
        <authorList>
            <person name="Schachtman D."/>
        </authorList>
    </citation>
    <scope>NUCLEOTIDE SEQUENCE [LARGE SCALE GENOMIC DNA]</scope>
    <source>
        <strain evidence="2 3">1225</strain>
    </source>
</reference>
<evidence type="ECO:0000313" key="2">
    <source>
        <dbReference type="EMBL" id="TWF43912.1"/>
    </source>
</evidence>
<protein>
    <submittedName>
        <fullName evidence="2">FAD-NAD(P)-binding protein</fullName>
    </submittedName>
</protein>
<dbReference type="PANTHER" id="PTHR40254">
    <property type="entry name" value="BLR0577 PROTEIN"/>
    <property type="match status" value="1"/>
</dbReference>
<dbReference type="RefSeq" id="WP_145643590.1">
    <property type="nucleotide sequence ID" value="NZ_VIWP01000018.1"/>
</dbReference>
<sequence length="108" mass="11834">MRKRVAIVGSGPTALYALQDLIKAKSPLAIVIFEASDVAGKGTPYQRGINGPAMLSNIPSIEISDLPDTLVAWLAKQPEEYLSEFEIERINISDRAFYPRVVLISTES</sequence>
<comment type="caution">
    <text evidence="2">The sequence shown here is derived from an EMBL/GenBank/DDBJ whole genome shotgun (WGS) entry which is preliminary data.</text>
</comment>
<keyword evidence="3" id="KW-1185">Reference proteome</keyword>